<accession>A0ABP2KA15</accession>
<sequence length="101" mass="11546">MAKKLVRRFSEHHCATFTDTRVEFNHYNVFKLWDFSKDTVLDFTGLNPYSTNFYLSISAAIVNQLTIRSLVNEISGAVYSEWVSINPGKCLSGFIWASDIT</sequence>
<dbReference type="EMBL" id="ADZU01000002">
    <property type="protein sequence ID" value="EFS93764.1"/>
    <property type="molecule type" value="Genomic_DNA"/>
</dbReference>
<dbReference type="RefSeq" id="WP_002526559.1">
    <property type="nucleotide sequence ID" value="NZ_GL383169.1"/>
</dbReference>
<dbReference type="Proteomes" id="UP000003179">
    <property type="component" value="Unassembled WGS sequence"/>
</dbReference>
<protein>
    <submittedName>
        <fullName evidence="1">Uncharacterized protein</fullName>
    </submittedName>
</protein>
<evidence type="ECO:0000313" key="1">
    <source>
        <dbReference type="EMBL" id="EFS93764.1"/>
    </source>
</evidence>
<dbReference type="GeneID" id="92882085"/>
<organism evidence="1 2">
    <name type="scientific">Cutibacterium modestum HL044PA1</name>
    <dbReference type="NCBI Taxonomy" id="765109"/>
    <lineage>
        <taxon>Bacteria</taxon>
        <taxon>Bacillati</taxon>
        <taxon>Actinomycetota</taxon>
        <taxon>Actinomycetes</taxon>
        <taxon>Propionibacteriales</taxon>
        <taxon>Propionibacteriaceae</taxon>
        <taxon>Cutibacterium</taxon>
        <taxon>Cutibacterium modestum</taxon>
    </lineage>
</organism>
<evidence type="ECO:0000313" key="2">
    <source>
        <dbReference type="Proteomes" id="UP000003179"/>
    </source>
</evidence>
<name>A0ABP2KA15_9ACTN</name>
<keyword evidence="2" id="KW-1185">Reference proteome</keyword>
<proteinExistence type="predicted"/>
<gene>
    <name evidence="1" type="ORF">HMPREF9607_00023</name>
</gene>
<reference evidence="1" key="1">
    <citation type="submission" date="2010-08" db="EMBL/GenBank/DDBJ databases">
        <authorList>
            <person name="Weinstock G."/>
            <person name="Sodergren E."/>
            <person name="Clifton S."/>
            <person name="Fulton L."/>
            <person name="Fulton B."/>
            <person name="Courtney L."/>
            <person name="Fronick C."/>
            <person name="Harrison M."/>
            <person name="Strong C."/>
            <person name="Farmer C."/>
            <person name="Delahaunty K."/>
            <person name="Markovic C."/>
            <person name="Hall O."/>
            <person name="Minx P."/>
            <person name="Tomlinson C."/>
            <person name="Mitreva M."/>
            <person name="Hou S."/>
            <person name="Chen J."/>
            <person name="Wollam A."/>
            <person name="Pepin K.H."/>
            <person name="Johnson M."/>
            <person name="Bhonagiri V."/>
            <person name="Zhang X."/>
            <person name="Suruliraj S."/>
            <person name="Warren W."/>
            <person name="Chinwalla A."/>
            <person name="Mardis E.R."/>
            <person name="Wilson R.K."/>
        </authorList>
    </citation>
    <scope>NUCLEOTIDE SEQUENCE [LARGE SCALE GENOMIC DNA]</scope>
    <source>
        <strain evidence="1">HL044PA1</strain>
    </source>
</reference>
<comment type="caution">
    <text evidence="1">The sequence shown here is derived from an EMBL/GenBank/DDBJ whole genome shotgun (WGS) entry which is preliminary data.</text>
</comment>